<dbReference type="AlphaFoldDB" id="A0A482WHI0"/>
<evidence type="ECO:0000313" key="2">
    <source>
        <dbReference type="Proteomes" id="UP000291343"/>
    </source>
</evidence>
<gene>
    <name evidence="1" type="ORF">LSTR_LSTR004114</name>
</gene>
<dbReference type="OrthoDB" id="6628262at2759"/>
<protein>
    <submittedName>
        <fullName evidence="1">Uncharacterized protein</fullName>
    </submittedName>
</protein>
<accession>A0A482WHI0</accession>
<dbReference type="EMBL" id="QKKF02036132">
    <property type="protein sequence ID" value="RZF32686.1"/>
    <property type="molecule type" value="Genomic_DNA"/>
</dbReference>
<organism evidence="1 2">
    <name type="scientific">Laodelphax striatellus</name>
    <name type="common">Small brown planthopper</name>
    <name type="synonym">Delphax striatella</name>
    <dbReference type="NCBI Taxonomy" id="195883"/>
    <lineage>
        <taxon>Eukaryota</taxon>
        <taxon>Metazoa</taxon>
        <taxon>Ecdysozoa</taxon>
        <taxon>Arthropoda</taxon>
        <taxon>Hexapoda</taxon>
        <taxon>Insecta</taxon>
        <taxon>Pterygota</taxon>
        <taxon>Neoptera</taxon>
        <taxon>Paraneoptera</taxon>
        <taxon>Hemiptera</taxon>
        <taxon>Auchenorrhyncha</taxon>
        <taxon>Fulgoroidea</taxon>
        <taxon>Delphacidae</taxon>
        <taxon>Criomorphinae</taxon>
        <taxon>Laodelphax</taxon>
    </lineage>
</organism>
<name>A0A482WHI0_LAOST</name>
<sequence>MTKPSPPMASSPEASKEKQLKVFVKQMLIHQTFEAVYQERRWNQPVNAYRDLVVISKDGNESFLRDLEVVRSRLQEYYRGSKWIGLTPPTLIGAPAGGYCLWLNLQDTAFGRHKFRVRRVRFYDNEVCLEIKSTSEIDNLSTSDLTPNVTQEANQSDASTRNESIDLQLKEISDSFCALLTKENAIEAAKFLTILIATLFTLLTKLVYNSAWQSCNFATKQ</sequence>
<reference evidence="1 2" key="1">
    <citation type="journal article" date="2017" name="Gigascience">
        <title>Genome sequence of the small brown planthopper, Laodelphax striatellus.</title>
        <authorList>
            <person name="Zhu J."/>
            <person name="Jiang F."/>
            <person name="Wang X."/>
            <person name="Yang P."/>
            <person name="Bao Y."/>
            <person name="Zhao W."/>
            <person name="Wang W."/>
            <person name="Lu H."/>
            <person name="Wang Q."/>
            <person name="Cui N."/>
            <person name="Li J."/>
            <person name="Chen X."/>
            <person name="Luo L."/>
            <person name="Yu J."/>
            <person name="Kang L."/>
            <person name="Cui F."/>
        </authorList>
    </citation>
    <scope>NUCLEOTIDE SEQUENCE [LARGE SCALE GENOMIC DNA]</scope>
    <source>
        <strain evidence="1">Lst14</strain>
    </source>
</reference>
<dbReference type="InParanoid" id="A0A482WHI0"/>
<comment type="caution">
    <text evidence="1">The sequence shown here is derived from an EMBL/GenBank/DDBJ whole genome shotgun (WGS) entry which is preliminary data.</text>
</comment>
<dbReference type="Proteomes" id="UP000291343">
    <property type="component" value="Unassembled WGS sequence"/>
</dbReference>
<proteinExistence type="predicted"/>
<evidence type="ECO:0000313" key="1">
    <source>
        <dbReference type="EMBL" id="RZF32686.1"/>
    </source>
</evidence>
<keyword evidence="2" id="KW-1185">Reference proteome</keyword>